<dbReference type="KEGG" id="ein:Eint_040890"/>
<evidence type="ECO:0000313" key="2">
    <source>
        <dbReference type="Proteomes" id="UP000002313"/>
    </source>
</evidence>
<dbReference type="GeneID" id="9698979"/>
<gene>
    <name evidence="1" type="ORF">Eint_040890</name>
</gene>
<proteinExistence type="predicted"/>
<dbReference type="Proteomes" id="UP000002313">
    <property type="component" value="Chromosome IV"/>
</dbReference>
<organism evidence="1 2">
    <name type="scientific">Encephalitozoon intestinalis (strain ATCC 50506)</name>
    <name type="common">Microsporidian parasite</name>
    <name type="synonym">Septata intestinalis</name>
    <dbReference type="NCBI Taxonomy" id="876142"/>
    <lineage>
        <taxon>Eukaryota</taxon>
        <taxon>Fungi</taxon>
        <taxon>Fungi incertae sedis</taxon>
        <taxon>Microsporidia</taxon>
        <taxon>Unikaryonidae</taxon>
        <taxon>Encephalitozoon</taxon>
    </lineage>
</organism>
<reference evidence="1 2" key="1">
    <citation type="journal article" date="2010" name="Nat. Commun.">
        <title>The complete sequence of the smallest known nuclear genome from the microsporidian Encephalitozoon intestinalis.</title>
        <authorList>
            <person name="Corradi N."/>
            <person name="Pombert J.-F."/>
            <person name="Farinelli L."/>
            <person name="Didier E.S."/>
            <person name="Keeling P.J."/>
        </authorList>
    </citation>
    <scope>NUCLEOTIDE SEQUENCE [LARGE SCALE GENOMIC DNA]</scope>
    <source>
        <strain evidence="1 2">ATCC 50506</strain>
    </source>
</reference>
<keyword evidence="2" id="KW-1185">Reference proteome</keyword>
<name>E0S6P3_ENCIT</name>
<sequence>MLSTMVKIVITGCVAYKLYRRAEEAMKNDEEYLMKITGHADELAARMIDEARKHARAKEYELSAEYFYYAYKCLGSSWDHIIAQADSQEVCRLLHIKKSQEQ</sequence>
<dbReference type="RefSeq" id="XP_003072738.1">
    <property type="nucleotide sequence ID" value="XM_003072692.1"/>
</dbReference>
<dbReference type="AlphaFoldDB" id="E0S6P3"/>
<reference evidence="1 2" key="2">
    <citation type="journal article" date="2012" name="Proc. Natl. Acad. Sci. U.S.A.">
        <title>Gain and loss of multiple functionally related, horizontally transferred genes in the reduced genomes of two microsporidian parasites.</title>
        <authorList>
            <person name="Pombert J.-F."/>
            <person name="Selman M."/>
            <person name="Burki F."/>
            <person name="Bardell F.T."/>
            <person name="Farinelli L."/>
            <person name="Solter L.F."/>
            <person name="Whitman D.W."/>
            <person name="Weiss L.M."/>
            <person name="Corradi N."/>
            <person name="Keeling P.J."/>
        </authorList>
    </citation>
    <scope>NUCLEOTIDE SEQUENCE [LARGE SCALE GENOMIC DNA]</scope>
    <source>
        <strain evidence="1 2">ATCC 50506</strain>
    </source>
</reference>
<protein>
    <submittedName>
        <fullName evidence="1">Uncharacterized protein</fullName>
    </submittedName>
</protein>
<dbReference type="EMBL" id="CP001945">
    <property type="protein sequence ID" value="ADM11378.1"/>
    <property type="molecule type" value="Genomic_DNA"/>
</dbReference>
<accession>E0S6P3</accession>
<dbReference type="OrthoDB" id="2191130at2759"/>
<dbReference type="VEuPathDB" id="MicrosporidiaDB:Eint_040890"/>
<evidence type="ECO:0000313" key="1">
    <source>
        <dbReference type="EMBL" id="ADM11378.1"/>
    </source>
</evidence>
<dbReference type="HOGENOM" id="CLU_2277460_0_0_1"/>